<evidence type="ECO:0000313" key="2">
    <source>
        <dbReference type="EMBL" id="GHF18104.1"/>
    </source>
</evidence>
<feature type="region of interest" description="Disordered" evidence="1">
    <location>
        <begin position="9"/>
        <end position="41"/>
    </location>
</feature>
<accession>A0A919AN82</accession>
<proteinExistence type="predicted"/>
<dbReference type="InterPro" id="IPR006427">
    <property type="entry name" value="Portal_HK97"/>
</dbReference>
<evidence type="ECO:0000256" key="1">
    <source>
        <dbReference type="SAM" id="MobiDB-lite"/>
    </source>
</evidence>
<comment type="caution">
    <text evidence="2">The sequence shown here is derived from an EMBL/GenBank/DDBJ whole genome shotgun (WGS) entry which is preliminary data.</text>
</comment>
<dbReference type="EMBL" id="BNCI01000001">
    <property type="protein sequence ID" value="GHF18104.1"/>
    <property type="molecule type" value="Genomic_DNA"/>
</dbReference>
<reference evidence="2" key="2">
    <citation type="submission" date="2020-09" db="EMBL/GenBank/DDBJ databases">
        <authorList>
            <person name="Sun Q."/>
            <person name="Kim S."/>
        </authorList>
    </citation>
    <scope>NUCLEOTIDE SEQUENCE</scope>
    <source>
        <strain evidence="2">KCTC 42590</strain>
    </source>
</reference>
<keyword evidence="3" id="KW-1185">Reference proteome</keyword>
<organism evidence="2 3">
    <name type="scientific">Kordiimonas sediminis</name>
    <dbReference type="NCBI Taxonomy" id="1735581"/>
    <lineage>
        <taxon>Bacteria</taxon>
        <taxon>Pseudomonadati</taxon>
        <taxon>Pseudomonadota</taxon>
        <taxon>Alphaproteobacteria</taxon>
        <taxon>Kordiimonadales</taxon>
        <taxon>Kordiimonadaceae</taxon>
        <taxon>Kordiimonas</taxon>
    </lineage>
</organism>
<dbReference type="NCBIfam" id="TIGR01537">
    <property type="entry name" value="portal_HK97"/>
    <property type="match status" value="1"/>
</dbReference>
<gene>
    <name evidence="2" type="ORF">GCM10017044_10770</name>
</gene>
<evidence type="ECO:0000313" key="3">
    <source>
        <dbReference type="Proteomes" id="UP000630923"/>
    </source>
</evidence>
<reference evidence="2" key="1">
    <citation type="journal article" date="2014" name="Int. J. Syst. Evol. Microbiol.">
        <title>Complete genome sequence of Corynebacterium casei LMG S-19264T (=DSM 44701T), isolated from a smear-ripened cheese.</title>
        <authorList>
            <consortium name="US DOE Joint Genome Institute (JGI-PGF)"/>
            <person name="Walter F."/>
            <person name="Albersmeier A."/>
            <person name="Kalinowski J."/>
            <person name="Ruckert C."/>
        </authorList>
    </citation>
    <scope>NUCLEOTIDE SEQUENCE</scope>
    <source>
        <strain evidence="2">KCTC 42590</strain>
    </source>
</reference>
<name>A0A919AN82_9PROT</name>
<dbReference type="RefSeq" id="WP_191250581.1">
    <property type="nucleotide sequence ID" value="NZ_BNCI01000001.1"/>
</dbReference>
<dbReference type="AlphaFoldDB" id="A0A919AN82"/>
<dbReference type="Pfam" id="PF04860">
    <property type="entry name" value="Phage_portal"/>
    <property type="match status" value="1"/>
</dbReference>
<protein>
    <submittedName>
        <fullName evidence="2">Portal protein</fullName>
    </submittedName>
</protein>
<dbReference type="InterPro" id="IPR006944">
    <property type="entry name" value="Phage/GTA_portal"/>
</dbReference>
<dbReference type="Proteomes" id="UP000630923">
    <property type="component" value="Unassembled WGS sequence"/>
</dbReference>
<sequence>MKFFARLRQNRSDGPVAQKSDIPASTGRAARPKYAPVGPEHAVTTPRRYDRLAAEGYQQNVIAYRAINLVARGVSSIPLRVKKGQDTLAEHPLISLLQAPNPQQKGPGFLYNLVGFHLIAGNAFILSVGRDGAPPQELWLLRPDTVSVLKGRDCLPLGYIQQSMGAKRRFTAESILHWKAFNPLNDWYGMAPLEAAAMAVDAHNEGSRWNLALIQNGGTPSGVLYQEDSDAHLTDSQFRALKEQVEDHYTGAVNAGRPLLLEGGLKWQSMGFSPKDMDWQTGKDMSAREIALAFGVPPQLLGIPDSQTYSNFSEARQSVWEDTIIPLAVDLIAELNGWLVPLYGDDVHIVADLDDLPALEAKRHKKFDRLTRATFLTDDEKRIALGYPAKNSDASSLLNTP</sequence>